<organism evidence="1">
    <name type="scientific">Anguilla anguilla</name>
    <name type="common">European freshwater eel</name>
    <name type="synonym">Muraena anguilla</name>
    <dbReference type="NCBI Taxonomy" id="7936"/>
    <lineage>
        <taxon>Eukaryota</taxon>
        <taxon>Metazoa</taxon>
        <taxon>Chordata</taxon>
        <taxon>Craniata</taxon>
        <taxon>Vertebrata</taxon>
        <taxon>Euteleostomi</taxon>
        <taxon>Actinopterygii</taxon>
        <taxon>Neopterygii</taxon>
        <taxon>Teleostei</taxon>
        <taxon>Anguilliformes</taxon>
        <taxon>Anguillidae</taxon>
        <taxon>Anguilla</taxon>
    </lineage>
</organism>
<protein>
    <submittedName>
        <fullName evidence="1">Uncharacterized protein</fullName>
    </submittedName>
</protein>
<dbReference type="AlphaFoldDB" id="A0A0E9PD32"/>
<name>A0A0E9PD32_ANGAN</name>
<proteinExistence type="predicted"/>
<sequence length="84" mass="9559">MLHLVQMLLLKIHFFCPELHNLNKHLGKSLYLFCLPGVSGLEVAESISIRSPCVNKFEILFLIKSNLHLKVTCKTFGASFPFLE</sequence>
<dbReference type="EMBL" id="GBXM01106617">
    <property type="protein sequence ID" value="JAH01960.1"/>
    <property type="molecule type" value="Transcribed_RNA"/>
</dbReference>
<reference evidence="1" key="2">
    <citation type="journal article" date="2015" name="Fish Shellfish Immunol.">
        <title>Early steps in the European eel (Anguilla anguilla)-Vibrio vulnificus interaction in the gills: Role of the RtxA13 toxin.</title>
        <authorList>
            <person name="Callol A."/>
            <person name="Pajuelo D."/>
            <person name="Ebbesson L."/>
            <person name="Teles M."/>
            <person name="MacKenzie S."/>
            <person name="Amaro C."/>
        </authorList>
    </citation>
    <scope>NUCLEOTIDE SEQUENCE</scope>
</reference>
<evidence type="ECO:0000313" key="1">
    <source>
        <dbReference type="EMBL" id="JAH01960.1"/>
    </source>
</evidence>
<accession>A0A0E9PD32</accession>
<reference evidence="1" key="1">
    <citation type="submission" date="2014-11" db="EMBL/GenBank/DDBJ databases">
        <authorList>
            <person name="Amaro Gonzalez C."/>
        </authorList>
    </citation>
    <scope>NUCLEOTIDE SEQUENCE</scope>
</reference>